<feature type="domain" description="N-acetyltransferase" evidence="1">
    <location>
        <begin position="1"/>
        <end position="93"/>
    </location>
</feature>
<proteinExistence type="predicted"/>
<dbReference type="AlphaFoldDB" id="A0A1G6N951"/>
<dbReference type="PANTHER" id="PTHR43072:SF36">
    <property type="entry name" value="RIBOSOMAL-PROTEIN-ALANINE ACETYLTRANSFERASE"/>
    <property type="match status" value="1"/>
</dbReference>
<reference evidence="3" key="1">
    <citation type="submission" date="2016-09" db="EMBL/GenBank/DDBJ databases">
        <authorList>
            <person name="Varghese N."/>
            <person name="Submissions S."/>
        </authorList>
    </citation>
    <scope>NUCLEOTIDE SEQUENCE [LARGE SCALE GENOMIC DNA]</scope>
    <source>
        <strain evidence="3">25nlg</strain>
    </source>
</reference>
<dbReference type="GO" id="GO:0016747">
    <property type="term" value="F:acyltransferase activity, transferring groups other than amino-acyl groups"/>
    <property type="evidence" value="ECO:0007669"/>
    <property type="project" value="InterPro"/>
</dbReference>
<name>A0A1G6N951_9BACI</name>
<accession>A0A1G6N951</accession>
<sequence>MVAFLIGFLSQTQTDEAYIHFVGVHPDYRGRYIGQRLYEHFFEAVRGKRKKMTIKCITSPVNKQSIAFHTHMGFEVEESPWLEDGVYVHKDYDGPGLDRVLFKKEVTT</sequence>
<dbReference type="OrthoDB" id="8593648at2"/>
<dbReference type="PANTHER" id="PTHR43072">
    <property type="entry name" value="N-ACETYLTRANSFERASE"/>
    <property type="match status" value="1"/>
</dbReference>
<dbReference type="Proteomes" id="UP000242662">
    <property type="component" value="Unassembled WGS sequence"/>
</dbReference>
<dbReference type="CDD" id="cd04301">
    <property type="entry name" value="NAT_SF"/>
    <property type="match status" value="1"/>
</dbReference>
<dbReference type="EMBL" id="FMYM01000012">
    <property type="protein sequence ID" value="SDC64369.1"/>
    <property type="molecule type" value="Genomic_DNA"/>
</dbReference>
<organism evidence="2 3">
    <name type="scientific">Shouchella lonarensis</name>
    <dbReference type="NCBI Taxonomy" id="1464122"/>
    <lineage>
        <taxon>Bacteria</taxon>
        <taxon>Bacillati</taxon>
        <taxon>Bacillota</taxon>
        <taxon>Bacilli</taxon>
        <taxon>Bacillales</taxon>
        <taxon>Bacillaceae</taxon>
        <taxon>Shouchella</taxon>
    </lineage>
</organism>
<dbReference type="InterPro" id="IPR016181">
    <property type="entry name" value="Acyl_CoA_acyltransferase"/>
</dbReference>
<dbReference type="Pfam" id="PF00583">
    <property type="entry name" value="Acetyltransf_1"/>
    <property type="match status" value="1"/>
</dbReference>
<keyword evidence="3" id="KW-1185">Reference proteome</keyword>
<keyword evidence="2" id="KW-0808">Transferase</keyword>
<dbReference type="Gene3D" id="3.40.630.30">
    <property type="match status" value="1"/>
</dbReference>
<evidence type="ECO:0000313" key="2">
    <source>
        <dbReference type="EMBL" id="SDC64369.1"/>
    </source>
</evidence>
<dbReference type="SUPFAM" id="SSF55729">
    <property type="entry name" value="Acyl-CoA N-acyltransferases (Nat)"/>
    <property type="match status" value="1"/>
</dbReference>
<dbReference type="STRING" id="1464122.SAMN05421737_11217"/>
<evidence type="ECO:0000259" key="1">
    <source>
        <dbReference type="PROSITE" id="PS51186"/>
    </source>
</evidence>
<evidence type="ECO:0000313" key="3">
    <source>
        <dbReference type="Proteomes" id="UP000242662"/>
    </source>
</evidence>
<dbReference type="InterPro" id="IPR000182">
    <property type="entry name" value="GNAT_dom"/>
</dbReference>
<dbReference type="PROSITE" id="PS51186">
    <property type="entry name" value="GNAT"/>
    <property type="match status" value="1"/>
</dbReference>
<gene>
    <name evidence="2" type="ORF">SAMN05421737_11217</name>
</gene>
<protein>
    <submittedName>
        <fullName evidence="2">Acetyltransferase (GNAT) family protein</fullName>
    </submittedName>
</protein>